<comment type="caution">
    <text evidence="1">The sequence shown here is derived from an EMBL/GenBank/DDBJ whole genome shotgun (WGS) entry which is preliminary data.</text>
</comment>
<name>A0ABD1W814_9LAMI</name>
<organism evidence="1 2">
    <name type="scientific">Forsythia ovata</name>
    <dbReference type="NCBI Taxonomy" id="205694"/>
    <lineage>
        <taxon>Eukaryota</taxon>
        <taxon>Viridiplantae</taxon>
        <taxon>Streptophyta</taxon>
        <taxon>Embryophyta</taxon>
        <taxon>Tracheophyta</taxon>
        <taxon>Spermatophyta</taxon>
        <taxon>Magnoliopsida</taxon>
        <taxon>eudicotyledons</taxon>
        <taxon>Gunneridae</taxon>
        <taxon>Pentapetalae</taxon>
        <taxon>asterids</taxon>
        <taxon>lamiids</taxon>
        <taxon>Lamiales</taxon>
        <taxon>Oleaceae</taxon>
        <taxon>Forsythieae</taxon>
        <taxon>Forsythia</taxon>
    </lineage>
</organism>
<dbReference type="Proteomes" id="UP001604277">
    <property type="component" value="Unassembled WGS sequence"/>
</dbReference>
<accession>A0ABD1W814</accession>
<reference evidence="2" key="1">
    <citation type="submission" date="2024-07" db="EMBL/GenBank/DDBJ databases">
        <title>Two chromosome-level genome assemblies of Korean endemic species Abeliophyllum distichum and Forsythia ovata (Oleaceae).</title>
        <authorList>
            <person name="Jang H."/>
        </authorList>
    </citation>
    <scope>NUCLEOTIDE SEQUENCE [LARGE SCALE GENOMIC DNA]</scope>
</reference>
<evidence type="ECO:0000313" key="1">
    <source>
        <dbReference type="EMBL" id="KAL2545702.1"/>
    </source>
</evidence>
<protein>
    <submittedName>
        <fullName evidence="1">Uncharacterized protein</fullName>
    </submittedName>
</protein>
<dbReference type="AlphaFoldDB" id="A0ABD1W814"/>
<proteinExistence type="predicted"/>
<dbReference type="EMBL" id="JBFOLJ010000004">
    <property type="protein sequence ID" value="KAL2545702.1"/>
    <property type="molecule type" value="Genomic_DNA"/>
</dbReference>
<evidence type="ECO:0000313" key="2">
    <source>
        <dbReference type="Proteomes" id="UP001604277"/>
    </source>
</evidence>
<keyword evidence="2" id="KW-1185">Reference proteome</keyword>
<gene>
    <name evidence="1" type="ORF">Fot_14935</name>
</gene>
<sequence length="138" mass="15498">METNIVIKVDCLLKLRRNPRVWTRNKVVECTSTVGLCFRLGIVSIDGERGAERDTLAETGDDTLRRTVGSESLPRTPNDVPTRGSCKQIKTSRIVRTTREKIRVIYNSVSRRATSSIVHILLVHDIGAIIRSHCPMNT</sequence>